<accession>X0T1M8</accession>
<feature type="compositionally biased region" description="Basic and acidic residues" evidence="1">
    <location>
        <begin position="307"/>
        <end position="322"/>
    </location>
</feature>
<dbReference type="EMBL" id="BARS01005959">
    <property type="protein sequence ID" value="GAF81266.1"/>
    <property type="molecule type" value="Genomic_DNA"/>
</dbReference>
<feature type="region of interest" description="Disordered" evidence="1">
    <location>
        <begin position="297"/>
        <end position="322"/>
    </location>
</feature>
<proteinExistence type="predicted"/>
<dbReference type="AlphaFoldDB" id="X0T1M8"/>
<gene>
    <name evidence="2" type="ORF">S01H1_11680</name>
</gene>
<feature type="region of interest" description="Disordered" evidence="1">
    <location>
        <begin position="142"/>
        <end position="168"/>
    </location>
</feature>
<evidence type="ECO:0000313" key="2">
    <source>
        <dbReference type="EMBL" id="GAF81266.1"/>
    </source>
</evidence>
<comment type="caution">
    <text evidence="2">The sequence shown here is derived from an EMBL/GenBank/DDBJ whole genome shotgun (WGS) entry which is preliminary data.</text>
</comment>
<feature type="compositionally biased region" description="Basic residues" evidence="1">
    <location>
        <begin position="297"/>
        <end position="306"/>
    </location>
</feature>
<name>X0T1M8_9ZZZZ</name>
<reference evidence="2" key="1">
    <citation type="journal article" date="2014" name="Front. Microbiol.">
        <title>High frequency of phylogenetically diverse reductive dehalogenase-homologous genes in deep subseafloor sedimentary metagenomes.</title>
        <authorList>
            <person name="Kawai M."/>
            <person name="Futagami T."/>
            <person name="Toyoda A."/>
            <person name="Takaki Y."/>
            <person name="Nishi S."/>
            <person name="Hori S."/>
            <person name="Arai W."/>
            <person name="Tsubouchi T."/>
            <person name="Morono Y."/>
            <person name="Uchiyama I."/>
            <person name="Ito T."/>
            <person name="Fujiyama A."/>
            <person name="Inagaki F."/>
            <person name="Takami H."/>
        </authorList>
    </citation>
    <scope>NUCLEOTIDE SEQUENCE</scope>
    <source>
        <strain evidence="2">Expedition CK06-06</strain>
    </source>
</reference>
<evidence type="ECO:0000256" key="1">
    <source>
        <dbReference type="SAM" id="MobiDB-lite"/>
    </source>
</evidence>
<protein>
    <submittedName>
        <fullName evidence="2">Uncharacterized protein</fullName>
    </submittedName>
</protein>
<sequence length="322" mass="35768">TNCIRIRRTDIAYNGVTIVTKIRSIKPEFWDDADLAQADPHVTLLFIALWNHADDNGRLEDDPRKIWRQAMALRPSASPATVHGWLDELNALGKLVRYGIDGKQYIAICTWDRHQHPNRPRPSQFPAPPAGLLNTAKSLRQRTRKRQFDAPASLDFEPETATEKTPNSVEAVSEQCQDKAVVVVEVGGGGSSPSVVPPSVEDEVETADFATREPETWKQIGKLAKSTIRRYEQQVSAGKPVTVDEALELDKLLGNTRQGQGVSAVEYFTAQDMATTGRFAAMGISYILKPIIQGKFKATKPKRKKPHDAGGTETYERPDRTI</sequence>
<feature type="non-terminal residue" evidence="2">
    <location>
        <position position="1"/>
    </location>
</feature>
<organism evidence="2">
    <name type="scientific">marine sediment metagenome</name>
    <dbReference type="NCBI Taxonomy" id="412755"/>
    <lineage>
        <taxon>unclassified sequences</taxon>
        <taxon>metagenomes</taxon>
        <taxon>ecological metagenomes</taxon>
    </lineage>
</organism>